<protein>
    <submittedName>
        <fullName evidence="1">Uncharacterized protein</fullName>
    </submittedName>
</protein>
<comment type="caution">
    <text evidence="1">The sequence shown here is derived from an EMBL/GenBank/DDBJ whole genome shotgun (WGS) entry which is preliminary data.</text>
</comment>
<evidence type="ECO:0000313" key="1">
    <source>
        <dbReference type="EMBL" id="PIV86697.1"/>
    </source>
</evidence>
<reference evidence="2" key="1">
    <citation type="submission" date="2017-09" db="EMBL/GenBank/DDBJ databases">
        <title>Depth-based differentiation of microbial function through sediment-hosted aquifers and enrichment of novel symbionts in the deep terrestrial subsurface.</title>
        <authorList>
            <person name="Probst A.J."/>
            <person name="Ladd B."/>
            <person name="Jarett J.K."/>
            <person name="Geller-Mcgrath D.E."/>
            <person name="Sieber C.M.K."/>
            <person name="Emerson J.B."/>
            <person name="Anantharaman K."/>
            <person name="Thomas B.C."/>
            <person name="Malmstrom R."/>
            <person name="Stieglmeier M."/>
            <person name="Klingl A."/>
            <person name="Woyke T."/>
            <person name="Ryan C.M."/>
            <person name="Banfield J.F."/>
        </authorList>
    </citation>
    <scope>NUCLEOTIDE SEQUENCE [LARGE SCALE GENOMIC DNA]</scope>
</reference>
<dbReference type="AlphaFoldDB" id="A0A2M7FC63"/>
<accession>A0A2M7FC63</accession>
<feature type="non-terminal residue" evidence="1">
    <location>
        <position position="154"/>
    </location>
</feature>
<gene>
    <name evidence="1" type="ORF">COW49_03985</name>
</gene>
<evidence type="ECO:0000313" key="2">
    <source>
        <dbReference type="Proteomes" id="UP000228497"/>
    </source>
</evidence>
<organism evidence="1 2">
    <name type="scientific">Candidatus Kaiserbacteria bacterium CG17_big_fil_post_rev_8_21_14_2_50_51_7</name>
    <dbReference type="NCBI Taxonomy" id="1974613"/>
    <lineage>
        <taxon>Bacteria</taxon>
        <taxon>Candidatus Kaiseribacteriota</taxon>
    </lineage>
</organism>
<proteinExistence type="predicted"/>
<dbReference type="EMBL" id="PFFD01000188">
    <property type="protein sequence ID" value="PIV86697.1"/>
    <property type="molecule type" value="Genomic_DNA"/>
</dbReference>
<sequence>MTDEIVKSDFLAPATQVADALAAFQAKADFIRGVLREKVDFDTIPGATKPCLLKPGAEKLTSFFGLATIFENVAVVEDWTGKDHGGEIFLFYRQKCKLYRGERLMASADGSCNSWEKKYRYRSSSRRCPVCGKETIIKGKAEYGGGWICYGKKG</sequence>
<name>A0A2M7FC63_9BACT</name>
<dbReference type="Proteomes" id="UP000228497">
    <property type="component" value="Unassembled WGS sequence"/>
</dbReference>